<protein>
    <submittedName>
        <fullName evidence="13">Pheromone A receptor-domain-containing protein</fullName>
    </submittedName>
</protein>
<gene>
    <name evidence="13" type="ORF">BXZ70DRAFT_119043</name>
</gene>
<dbReference type="Proteomes" id="UP000813824">
    <property type="component" value="Unassembled WGS sequence"/>
</dbReference>
<feature type="compositionally biased region" description="Basic and acidic residues" evidence="10">
    <location>
        <begin position="407"/>
        <end position="418"/>
    </location>
</feature>
<keyword evidence="7 11" id="KW-0472">Membrane</keyword>
<evidence type="ECO:0000313" key="14">
    <source>
        <dbReference type="Proteomes" id="UP000813824"/>
    </source>
</evidence>
<keyword evidence="6" id="KW-0297">G-protein coupled receptor</keyword>
<dbReference type="PRINTS" id="PR00899">
    <property type="entry name" value="GPCRSTE3"/>
</dbReference>
<dbReference type="GO" id="GO:0000750">
    <property type="term" value="P:pheromone-dependent signal transduction involved in conjugation with cellular fusion"/>
    <property type="evidence" value="ECO:0007669"/>
    <property type="project" value="TreeGrafter"/>
</dbReference>
<dbReference type="InterPro" id="IPR001499">
    <property type="entry name" value="GPCR_STE3"/>
</dbReference>
<keyword evidence="4 11" id="KW-0812">Transmembrane</keyword>
<dbReference type="Pfam" id="PF02076">
    <property type="entry name" value="STE3"/>
    <property type="match status" value="1"/>
</dbReference>
<comment type="subcellular location">
    <subcellularLocation>
        <location evidence="1">Membrane</location>
        <topology evidence="1">Multi-pass membrane protein</topology>
    </subcellularLocation>
</comment>
<dbReference type="GO" id="GO:0005886">
    <property type="term" value="C:plasma membrane"/>
    <property type="evidence" value="ECO:0007669"/>
    <property type="project" value="TreeGrafter"/>
</dbReference>
<keyword evidence="5 11" id="KW-1133">Transmembrane helix</keyword>
<dbReference type="OrthoDB" id="2874149at2759"/>
<feature type="transmembrane region" description="Helical" evidence="11">
    <location>
        <begin position="201"/>
        <end position="222"/>
    </location>
</feature>
<reference evidence="13" key="1">
    <citation type="journal article" date="2021" name="New Phytol.">
        <title>Evolutionary innovations through gain and loss of genes in the ectomycorrhizal Boletales.</title>
        <authorList>
            <person name="Wu G."/>
            <person name="Miyauchi S."/>
            <person name="Morin E."/>
            <person name="Kuo A."/>
            <person name="Drula E."/>
            <person name="Varga T."/>
            <person name="Kohler A."/>
            <person name="Feng B."/>
            <person name="Cao Y."/>
            <person name="Lipzen A."/>
            <person name="Daum C."/>
            <person name="Hundley H."/>
            <person name="Pangilinan J."/>
            <person name="Johnson J."/>
            <person name="Barry K."/>
            <person name="LaButti K."/>
            <person name="Ng V."/>
            <person name="Ahrendt S."/>
            <person name="Min B."/>
            <person name="Choi I.G."/>
            <person name="Park H."/>
            <person name="Plett J.M."/>
            <person name="Magnuson J."/>
            <person name="Spatafora J.W."/>
            <person name="Nagy L.G."/>
            <person name="Henrissat B."/>
            <person name="Grigoriev I.V."/>
            <person name="Yang Z.L."/>
            <person name="Xu J."/>
            <person name="Martin F.M."/>
        </authorList>
    </citation>
    <scope>NUCLEOTIDE SEQUENCE</scope>
    <source>
        <strain evidence="13">KKN 215</strain>
    </source>
</reference>
<dbReference type="PANTHER" id="PTHR28097">
    <property type="entry name" value="PHEROMONE A FACTOR RECEPTOR"/>
    <property type="match status" value="1"/>
</dbReference>
<feature type="transmembrane region" description="Helical" evidence="11">
    <location>
        <begin position="30"/>
        <end position="48"/>
    </location>
</feature>
<evidence type="ECO:0000256" key="2">
    <source>
        <dbReference type="ARBA" id="ARBA00011085"/>
    </source>
</evidence>
<evidence type="ECO:0000256" key="8">
    <source>
        <dbReference type="ARBA" id="ARBA00023170"/>
    </source>
</evidence>
<feature type="transmembrane region" description="Helical" evidence="11">
    <location>
        <begin position="111"/>
        <end position="131"/>
    </location>
</feature>
<evidence type="ECO:0000256" key="4">
    <source>
        <dbReference type="ARBA" id="ARBA00022692"/>
    </source>
</evidence>
<feature type="chain" id="PRO_5035421925" evidence="12">
    <location>
        <begin position="21"/>
        <end position="418"/>
    </location>
</feature>
<dbReference type="AlphaFoldDB" id="A0A8K0XQM9"/>
<keyword evidence="3" id="KW-0589">Pheromone response</keyword>
<feature type="transmembrane region" description="Helical" evidence="11">
    <location>
        <begin position="151"/>
        <end position="181"/>
    </location>
</feature>
<evidence type="ECO:0000256" key="10">
    <source>
        <dbReference type="SAM" id="MobiDB-lite"/>
    </source>
</evidence>
<keyword evidence="14" id="KW-1185">Reference proteome</keyword>
<dbReference type="GO" id="GO:0004932">
    <property type="term" value="F:mating-type factor pheromone receptor activity"/>
    <property type="evidence" value="ECO:0007669"/>
    <property type="project" value="InterPro"/>
</dbReference>
<comment type="similarity">
    <text evidence="2">Belongs to the G-protein coupled receptor 4 family.</text>
</comment>
<evidence type="ECO:0000256" key="11">
    <source>
        <dbReference type="SAM" id="Phobius"/>
    </source>
</evidence>
<dbReference type="EMBL" id="JAEVFJ010000013">
    <property type="protein sequence ID" value="KAH8101253.1"/>
    <property type="molecule type" value="Genomic_DNA"/>
</dbReference>
<evidence type="ECO:0000256" key="3">
    <source>
        <dbReference type="ARBA" id="ARBA00022507"/>
    </source>
</evidence>
<keyword evidence="9" id="KW-0807">Transducer</keyword>
<keyword evidence="12" id="KW-0732">Signal</keyword>
<evidence type="ECO:0000256" key="7">
    <source>
        <dbReference type="ARBA" id="ARBA00023136"/>
    </source>
</evidence>
<evidence type="ECO:0000256" key="1">
    <source>
        <dbReference type="ARBA" id="ARBA00004141"/>
    </source>
</evidence>
<proteinExistence type="inferred from homology"/>
<evidence type="ECO:0000256" key="9">
    <source>
        <dbReference type="ARBA" id="ARBA00023224"/>
    </source>
</evidence>
<accession>A0A8K0XQM9</accession>
<evidence type="ECO:0000256" key="6">
    <source>
        <dbReference type="ARBA" id="ARBA00023040"/>
    </source>
</evidence>
<keyword evidence="8 13" id="KW-0675">Receptor</keyword>
<evidence type="ECO:0000256" key="5">
    <source>
        <dbReference type="ARBA" id="ARBA00022989"/>
    </source>
</evidence>
<name>A0A8K0XQM9_9AGAR</name>
<evidence type="ECO:0000313" key="13">
    <source>
        <dbReference type="EMBL" id="KAH8101253.1"/>
    </source>
</evidence>
<evidence type="ECO:0000256" key="12">
    <source>
        <dbReference type="SAM" id="SignalP"/>
    </source>
</evidence>
<dbReference type="PANTHER" id="PTHR28097:SF1">
    <property type="entry name" value="PHEROMONE A FACTOR RECEPTOR"/>
    <property type="match status" value="1"/>
</dbReference>
<feature type="region of interest" description="Disordered" evidence="10">
    <location>
        <begin position="392"/>
        <end position="418"/>
    </location>
</feature>
<comment type="caution">
    <text evidence="13">The sequence shown here is derived from an EMBL/GenBank/DDBJ whole genome shotgun (WGS) entry which is preliminary data.</text>
</comment>
<sequence>MIPYYLPLSSFLAALLVVTALPASWRERNGAALSLTLWLFCLNVAHGINSSIWMRDARVHAAVWCDITTKLEIGVYPAILTASVCLCSQFEAIASGRIMRWTSGDYRKQRLLDLAACIAVPFIVMMLHLIVQPRRFDIVEGFGCRPAVLPSVPAILVLYFPNLLLAAGALLFSTVAVYHAITQRLTFTSHLIRASPSDNGLYPRLTAMATFQSLWAVAVAGYEIHHQIQVHLVPWSSWAISHANFAHVQSRNMSELTSGELKALSLVWWTIPIAAYAVFMVSALSASAMNRYSRTYEWIRCAVFRRPAKPQSSADTFVVRKGVPSHIIVHKLSTVDVRSDVDDLRTLPPYTPSKGRAVKKPNLKISPSRRSFDSISSLGSIRSLPRIFISEEFPASRPPTPPHRHHVPLEDLRDSCTQ</sequence>
<feature type="transmembrane region" description="Helical" evidence="11">
    <location>
        <begin position="266"/>
        <end position="286"/>
    </location>
</feature>
<feature type="signal peptide" evidence="12">
    <location>
        <begin position="1"/>
        <end position="20"/>
    </location>
</feature>
<organism evidence="13 14">
    <name type="scientific">Cristinia sonorae</name>
    <dbReference type="NCBI Taxonomy" id="1940300"/>
    <lineage>
        <taxon>Eukaryota</taxon>
        <taxon>Fungi</taxon>
        <taxon>Dikarya</taxon>
        <taxon>Basidiomycota</taxon>
        <taxon>Agaricomycotina</taxon>
        <taxon>Agaricomycetes</taxon>
        <taxon>Agaricomycetidae</taxon>
        <taxon>Agaricales</taxon>
        <taxon>Pleurotineae</taxon>
        <taxon>Stephanosporaceae</taxon>
        <taxon>Cristinia</taxon>
    </lineage>
</organism>